<comment type="caution">
    <text evidence="8">The sequence shown here is derived from an EMBL/GenBank/DDBJ whole genome shotgun (WGS) entry which is preliminary data.</text>
</comment>
<dbReference type="PANTHER" id="PTHR10383:SF9">
    <property type="entry name" value="SERINE INCORPORATOR, ISOFORM F"/>
    <property type="match status" value="1"/>
</dbReference>
<dbReference type="AlphaFoldDB" id="A0AAD9JFE1"/>
<dbReference type="InterPro" id="IPR005016">
    <property type="entry name" value="TDE1/TMS"/>
</dbReference>
<feature type="transmembrane region" description="Helical" evidence="7">
    <location>
        <begin position="139"/>
        <end position="157"/>
    </location>
</feature>
<feature type="compositionally biased region" description="Polar residues" evidence="6">
    <location>
        <begin position="240"/>
        <end position="251"/>
    </location>
</feature>
<comment type="similarity">
    <text evidence="2">Belongs to the TDE1 family.</text>
</comment>
<feature type="transmembrane region" description="Helical" evidence="7">
    <location>
        <begin position="76"/>
        <end position="95"/>
    </location>
</feature>
<evidence type="ECO:0000256" key="4">
    <source>
        <dbReference type="ARBA" id="ARBA00022989"/>
    </source>
</evidence>
<evidence type="ECO:0000256" key="6">
    <source>
        <dbReference type="SAM" id="MobiDB-lite"/>
    </source>
</evidence>
<evidence type="ECO:0000313" key="8">
    <source>
        <dbReference type="EMBL" id="KAK2151919.1"/>
    </source>
</evidence>
<sequence length="323" mass="36271">MGCILGSIPYLCSDVGIGTDLGEITVTKAKFDCSVVVGYQAVYRVCFGLSAFFFLFSMLMIKVGSSRDPRSKIQNGFWFFKILLIIGVTIAAFFIPSANGEFNTGLLFFTILFYLIAIVLVVVFFIFYTNHVTNPRSGLLQSSVITIYVMYLTWTAMTNNKDRKCNPSIKFVNETLVLDNTDMSQNVDNQFDTLSIVSLVLFLICVLYASIRTAAHTNLGKLTMKEPVHLEERGSGEFLISSNPNSGSSTGDAERDGQRVYDDEEEGVTYSYSFFHFMPSSDLQTFGINEPSMWIKISSSWVCILLYLWTLIAPIVLKDREFD</sequence>
<evidence type="ECO:0008006" key="10">
    <source>
        <dbReference type="Google" id="ProtNLM"/>
    </source>
</evidence>
<dbReference type="GO" id="GO:0016020">
    <property type="term" value="C:membrane"/>
    <property type="evidence" value="ECO:0007669"/>
    <property type="project" value="UniProtKB-SubCell"/>
</dbReference>
<evidence type="ECO:0000256" key="1">
    <source>
        <dbReference type="ARBA" id="ARBA00004141"/>
    </source>
</evidence>
<organism evidence="8 9">
    <name type="scientific">Paralvinella palmiformis</name>
    <dbReference type="NCBI Taxonomy" id="53620"/>
    <lineage>
        <taxon>Eukaryota</taxon>
        <taxon>Metazoa</taxon>
        <taxon>Spiralia</taxon>
        <taxon>Lophotrochozoa</taxon>
        <taxon>Annelida</taxon>
        <taxon>Polychaeta</taxon>
        <taxon>Sedentaria</taxon>
        <taxon>Canalipalpata</taxon>
        <taxon>Terebellida</taxon>
        <taxon>Terebelliformia</taxon>
        <taxon>Alvinellidae</taxon>
        <taxon>Paralvinella</taxon>
    </lineage>
</organism>
<dbReference type="Pfam" id="PF03348">
    <property type="entry name" value="Serinc"/>
    <property type="match status" value="3"/>
</dbReference>
<gene>
    <name evidence="8" type="ORF">LSH36_346g03001</name>
</gene>
<comment type="subcellular location">
    <subcellularLocation>
        <location evidence="1">Membrane</location>
        <topology evidence="1">Multi-pass membrane protein</topology>
    </subcellularLocation>
</comment>
<keyword evidence="3 7" id="KW-0812">Transmembrane</keyword>
<feature type="transmembrane region" description="Helical" evidence="7">
    <location>
        <begin position="41"/>
        <end position="64"/>
    </location>
</feature>
<keyword evidence="4 7" id="KW-1133">Transmembrane helix</keyword>
<proteinExistence type="inferred from homology"/>
<feature type="region of interest" description="Disordered" evidence="6">
    <location>
        <begin position="237"/>
        <end position="260"/>
    </location>
</feature>
<accession>A0AAD9JFE1</accession>
<dbReference type="PANTHER" id="PTHR10383">
    <property type="entry name" value="SERINE INCORPORATOR"/>
    <property type="match status" value="1"/>
</dbReference>
<protein>
    <recommendedName>
        <fullName evidence="10">Serine incorporator</fullName>
    </recommendedName>
</protein>
<feature type="transmembrane region" description="Helical" evidence="7">
    <location>
        <begin position="299"/>
        <end position="317"/>
    </location>
</feature>
<evidence type="ECO:0000256" key="3">
    <source>
        <dbReference type="ARBA" id="ARBA00022692"/>
    </source>
</evidence>
<evidence type="ECO:0000256" key="7">
    <source>
        <dbReference type="SAM" id="Phobius"/>
    </source>
</evidence>
<feature type="transmembrane region" description="Helical" evidence="7">
    <location>
        <begin position="107"/>
        <end position="127"/>
    </location>
</feature>
<dbReference type="Proteomes" id="UP001208570">
    <property type="component" value="Unassembled WGS sequence"/>
</dbReference>
<keyword evidence="5 7" id="KW-0472">Membrane</keyword>
<name>A0AAD9JFE1_9ANNE</name>
<evidence type="ECO:0000256" key="2">
    <source>
        <dbReference type="ARBA" id="ARBA00006665"/>
    </source>
</evidence>
<feature type="transmembrane region" description="Helical" evidence="7">
    <location>
        <begin position="193"/>
        <end position="211"/>
    </location>
</feature>
<reference evidence="8" key="1">
    <citation type="journal article" date="2023" name="Mol. Biol. Evol.">
        <title>Third-Generation Sequencing Reveals the Adaptive Role of the Epigenome in Three Deep-Sea Polychaetes.</title>
        <authorList>
            <person name="Perez M."/>
            <person name="Aroh O."/>
            <person name="Sun Y."/>
            <person name="Lan Y."/>
            <person name="Juniper S.K."/>
            <person name="Young C.R."/>
            <person name="Angers B."/>
            <person name="Qian P.Y."/>
        </authorList>
    </citation>
    <scope>NUCLEOTIDE SEQUENCE</scope>
    <source>
        <strain evidence="8">P08H-3</strain>
    </source>
</reference>
<dbReference type="EMBL" id="JAODUP010000346">
    <property type="protein sequence ID" value="KAK2151919.1"/>
    <property type="molecule type" value="Genomic_DNA"/>
</dbReference>
<evidence type="ECO:0000313" key="9">
    <source>
        <dbReference type="Proteomes" id="UP001208570"/>
    </source>
</evidence>
<keyword evidence="9" id="KW-1185">Reference proteome</keyword>
<evidence type="ECO:0000256" key="5">
    <source>
        <dbReference type="ARBA" id="ARBA00023136"/>
    </source>
</evidence>